<dbReference type="AlphaFoldDB" id="A0A6J4UK48"/>
<gene>
    <name evidence="2" type="ORF">AVDCRST_MAG79-2630</name>
</gene>
<dbReference type="InterPro" id="IPR021120">
    <property type="entry name" value="KduI/IolB_isomerase"/>
</dbReference>
<dbReference type="PANTHER" id="PTHR39193">
    <property type="entry name" value="5-DEOXY-GLUCURONATE ISOMERASE"/>
    <property type="match status" value="1"/>
</dbReference>
<keyword evidence="1 2" id="KW-0413">Isomerase</keyword>
<sequence length="304" mass="33144">MRPEAPVAPPAGRGRPTRELHLPAGTAAQDGDPIVVTPERAGWDHAGVRLLRLAAGESRTLTTGPDELAVLPLAGRCTVECDGRVLELEGRSSVFHRVTDFAYVPMDAELRISSRGGGDVALPSARARRRLDVAYGAAGDVPVEIRGAGNCTRQITNFLSPESFPADRLCAVEVLTPSGNWSSYPPHKHDEDSECEAILEEIYLFRVEGEHGFGAHRTYDLEQGWDVTVTVRSDDVFLVPRGYHGPSMAAPGYDLWYLNVLAGPGEERSMAFCDDPAHHWIRDSWTGVPTDPRVPMTSAAGRRR</sequence>
<dbReference type="PANTHER" id="PTHR39193:SF1">
    <property type="entry name" value="5-DEOXY-GLUCURONATE ISOMERASE"/>
    <property type="match status" value="1"/>
</dbReference>
<evidence type="ECO:0000256" key="1">
    <source>
        <dbReference type="ARBA" id="ARBA00023235"/>
    </source>
</evidence>
<name>A0A6J4UK48_9ACTN</name>
<evidence type="ECO:0000313" key="2">
    <source>
        <dbReference type="EMBL" id="CAA9550108.1"/>
    </source>
</evidence>
<dbReference type="SUPFAM" id="SSF51182">
    <property type="entry name" value="RmlC-like cupins"/>
    <property type="match status" value="1"/>
</dbReference>
<dbReference type="NCBIfam" id="TIGR04378">
    <property type="entry name" value="myo_inos_iolB"/>
    <property type="match status" value="1"/>
</dbReference>
<dbReference type="InterPro" id="IPR014710">
    <property type="entry name" value="RmlC-like_jellyroll"/>
</dbReference>
<dbReference type="Pfam" id="PF04962">
    <property type="entry name" value="KduI"/>
    <property type="match status" value="1"/>
</dbReference>
<dbReference type="GO" id="GO:0008880">
    <property type="term" value="F:glucuronate isomerase activity"/>
    <property type="evidence" value="ECO:0007669"/>
    <property type="project" value="InterPro"/>
</dbReference>
<dbReference type="GO" id="GO:0019310">
    <property type="term" value="P:inositol catabolic process"/>
    <property type="evidence" value="ECO:0007669"/>
    <property type="project" value="InterPro"/>
</dbReference>
<dbReference type="InterPro" id="IPR011051">
    <property type="entry name" value="RmlC_Cupin_sf"/>
</dbReference>
<protein>
    <submittedName>
        <fullName evidence="2">5-deoxy-glucuronate isomerase</fullName>
        <ecNumber evidence="2">5.3.1.-</ecNumber>
    </submittedName>
</protein>
<dbReference type="Gene3D" id="2.60.120.10">
    <property type="entry name" value="Jelly Rolls"/>
    <property type="match status" value="2"/>
</dbReference>
<dbReference type="PIRSF" id="PIRSF036628">
    <property type="entry name" value="IolB"/>
    <property type="match status" value="1"/>
</dbReference>
<proteinExistence type="predicted"/>
<reference evidence="2" key="1">
    <citation type="submission" date="2020-02" db="EMBL/GenBank/DDBJ databases">
        <authorList>
            <person name="Meier V. D."/>
        </authorList>
    </citation>
    <scope>NUCLEOTIDE SEQUENCE</scope>
    <source>
        <strain evidence="2">AVDCRST_MAG79</strain>
    </source>
</reference>
<accession>A0A6J4UK48</accession>
<dbReference type="EMBL" id="CADCWC010000403">
    <property type="protein sequence ID" value="CAA9550108.1"/>
    <property type="molecule type" value="Genomic_DNA"/>
</dbReference>
<organism evidence="2">
    <name type="scientific">uncultured Thermoleophilia bacterium</name>
    <dbReference type="NCBI Taxonomy" id="1497501"/>
    <lineage>
        <taxon>Bacteria</taxon>
        <taxon>Bacillati</taxon>
        <taxon>Actinomycetota</taxon>
        <taxon>Thermoleophilia</taxon>
        <taxon>environmental samples</taxon>
    </lineage>
</organism>
<dbReference type="EC" id="5.3.1.-" evidence="2"/>
<dbReference type="InterPro" id="IPR024203">
    <property type="entry name" value="Deoxy-glucuronate_isom_IolB"/>
</dbReference>